<evidence type="ECO:0000313" key="2">
    <source>
        <dbReference type="Proteomes" id="UP001239111"/>
    </source>
</evidence>
<comment type="caution">
    <text evidence="1">The sequence shown here is derived from an EMBL/GenBank/DDBJ whole genome shotgun (WGS) entry which is preliminary data.</text>
</comment>
<gene>
    <name evidence="1" type="ORF">QAD02_000373</name>
</gene>
<proteinExistence type="predicted"/>
<keyword evidence="2" id="KW-1185">Reference proteome</keyword>
<reference evidence="1" key="1">
    <citation type="submission" date="2023-04" db="EMBL/GenBank/DDBJ databases">
        <title>A chromosome-level genome assembly of the parasitoid wasp Eretmocerus hayati.</title>
        <authorList>
            <person name="Zhong Y."/>
            <person name="Liu S."/>
            <person name="Liu Y."/>
        </authorList>
    </citation>
    <scope>NUCLEOTIDE SEQUENCE</scope>
    <source>
        <strain evidence="1">ZJU_SS_LIU_2023</strain>
    </source>
</reference>
<organism evidence="1 2">
    <name type="scientific">Eretmocerus hayati</name>
    <dbReference type="NCBI Taxonomy" id="131215"/>
    <lineage>
        <taxon>Eukaryota</taxon>
        <taxon>Metazoa</taxon>
        <taxon>Ecdysozoa</taxon>
        <taxon>Arthropoda</taxon>
        <taxon>Hexapoda</taxon>
        <taxon>Insecta</taxon>
        <taxon>Pterygota</taxon>
        <taxon>Neoptera</taxon>
        <taxon>Endopterygota</taxon>
        <taxon>Hymenoptera</taxon>
        <taxon>Apocrita</taxon>
        <taxon>Proctotrupomorpha</taxon>
        <taxon>Chalcidoidea</taxon>
        <taxon>Aphelinidae</taxon>
        <taxon>Aphelininae</taxon>
        <taxon>Eretmocerus</taxon>
    </lineage>
</organism>
<sequence>MSCETCTPVEYDYCIGTIITNRHVMTSASCLNDKPVERIRVCGRMSSNKCRKIFDVSSSVTYKKWAQQNGFAKMDDLHDIAVIMISRDIDESTMSRARLSFKKNEDLYKKRAAIVGWKNGRFLHRADVKIISPKECKMRRAEMSEFSRLSEEILCTWTSPYSLLDCDDDGAPLLSSDGAVIGVSLGNCLHYLPDIFYGAKVNIHANIYFYEKFIRAVTAREELLIEHLQ</sequence>
<protein>
    <submittedName>
        <fullName evidence="1">Uncharacterized protein</fullName>
    </submittedName>
</protein>
<dbReference type="Proteomes" id="UP001239111">
    <property type="component" value="Chromosome 3"/>
</dbReference>
<dbReference type="EMBL" id="CM056743">
    <property type="protein sequence ID" value="KAJ8669114.1"/>
    <property type="molecule type" value="Genomic_DNA"/>
</dbReference>
<name>A0ACC2ND51_9HYME</name>
<evidence type="ECO:0000313" key="1">
    <source>
        <dbReference type="EMBL" id="KAJ8669114.1"/>
    </source>
</evidence>
<accession>A0ACC2ND51</accession>